<proteinExistence type="predicted"/>
<name>A0A0P1AMA0_PLAHL</name>
<evidence type="ECO:0000313" key="1">
    <source>
        <dbReference type="EMBL" id="CEG42468.1"/>
    </source>
</evidence>
<dbReference type="EMBL" id="CCYD01000645">
    <property type="protein sequence ID" value="CEG42468.1"/>
    <property type="molecule type" value="Genomic_DNA"/>
</dbReference>
<dbReference type="Proteomes" id="UP000054928">
    <property type="component" value="Unassembled WGS sequence"/>
</dbReference>
<keyword evidence="2" id="KW-1185">Reference proteome</keyword>
<organism evidence="1 2">
    <name type="scientific">Plasmopara halstedii</name>
    <name type="common">Downy mildew of sunflower</name>
    <dbReference type="NCBI Taxonomy" id="4781"/>
    <lineage>
        <taxon>Eukaryota</taxon>
        <taxon>Sar</taxon>
        <taxon>Stramenopiles</taxon>
        <taxon>Oomycota</taxon>
        <taxon>Peronosporomycetes</taxon>
        <taxon>Peronosporales</taxon>
        <taxon>Peronosporaceae</taxon>
        <taxon>Plasmopara</taxon>
    </lineage>
</organism>
<dbReference type="AlphaFoldDB" id="A0A0P1AMA0"/>
<accession>A0A0P1AMA0</accession>
<dbReference type="RefSeq" id="XP_024578837.1">
    <property type="nucleotide sequence ID" value="XM_024728351.1"/>
</dbReference>
<reference evidence="2" key="1">
    <citation type="submission" date="2014-09" db="EMBL/GenBank/DDBJ databases">
        <authorList>
            <person name="Sharma Rahul"/>
            <person name="Thines Marco"/>
        </authorList>
    </citation>
    <scope>NUCLEOTIDE SEQUENCE [LARGE SCALE GENOMIC DNA]</scope>
</reference>
<protein>
    <submittedName>
        <fullName evidence="1">Uncharacterized protein</fullName>
    </submittedName>
</protein>
<evidence type="ECO:0000313" key="2">
    <source>
        <dbReference type="Proteomes" id="UP000054928"/>
    </source>
</evidence>
<sequence length="59" mass="6539">MVINHPRAAFTGLFAVRHRNDDPSILKTGMTCFIKTVINKLVTLDLSDIGMDDSTARGY</sequence>
<dbReference type="GeneID" id="36407797"/>